<evidence type="ECO:0000256" key="3">
    <source>
        <dbReference type="ARBA" id="ARBA00022753"/>
    </source>
</evidence>
<dbReference type="InterPro" id="IPR040024">
    <property type="entry name" value="PPP1R21"/>
</dbReference>
<dbReference type="SMART" id="SM01254">
    <property type="entry name" value="KLRAQ"/>
    <property type="match status" value="1"/>
</dbReference>
<evidence type="ECO:0000313" key="13">
    <source>
        <dbReference type="RefSeq" id="XP_032812130.1"/>
    </source>
</evidence>
<proteinExistence type="predicted"/>
<keyword evidence="3" id="KW-0967">Endosome</keyword>
<feature type="coiled-coil region" evidence="9">
    <location>
        <begin position="652"/>
        <end position="693"/>
    </location>
</feature>
<evidence type="ECO:0000256" key="1">
    <source>
        <dbReference type="ARBA" id="ARBA00004412"/>
    </source>
</evidence>
<dbReference type="AlphaFoldDB" id="A0AAJ7T838"/>
<evidence type="ECO:0000313" key="12">
    <source>
        <dbReference type="Proteomes" id="UP001318040"/>
    </source>
</evidence>
<keyword evidence="4" id="KW-0694">RNA-binding</keyword>
<accession>A0AAJ7T838</accession>
<dbReference type="Proteomes" id="UP001318040">
    <property type="component" value="Chromosome 17"/>
</dbReference>
<reference evidence="13" key="1">
    <citation type="submission" date="2025-08" db="UniProtKB">
        <authorList>
            <consortium name="RefSeq"/>
        </authorList>
    </citation>
    <scope>IDENTIFICATION</scope>
    <source>
        <tissue evidence="13">Sperm</tissue>
    </source>
</reference>
<keyword evidence="12" id="KW-1185">Reference proteome</keyword>
<feature type="coiled-coil region" evidence="9">
    <location>
        <begin position="2"/>
        <end position="85"/>
    </location>
</feature>
<feature type="region of interest" description="Disordered" evidence="10">
    <location>
        <begin position="558"/>
        <end position="615"/>
    </location>
</feature>
<evidence type="ECO:0000256" key="4">
    <source>
        <dbReference type="ARBA" id="ARBA00022884"/>
    </source>
</evidence>
<evidence type="ECO:0000256" key="8">
    <source>
        <dbReference type="ARBA" id="ARBA00044824"/>
    </source>
</evidence>
<dbReference type="GO" id="GO:0016020">
    <property type="term" value="C:membrane"/>
    <property type="evidence" value="ECO:0007669"/>
    <property type="project" value="TreeGrafter"/>
</dbReference>
<feature type="coiled-coil region" evidence="9">
    <location>
        <begin position="130"/>
        <end position="157"/>
    </location>
</feature>
<keyword evidence="5 9" id="KW-0175">Coiled coil</keyword>
<dbReference type="InterPro" id="IPR019348">
    <property type="entry name" value="PPP1R21_six_helix"/>
</dbReference>
<feature type="domain" description="Protein phosphatase 1 regulatory subunit 21 N-terminal" evidence="11">
    <location>
        <begin position="10"/>
        <end position="114"/>
    </location>
</feature>
<dbReference type="PANTHER" id="PTHR21448">
    <property type="entry name" value="SMOOTH MUSCLE MYOSIN HEAVY CHAIN-RELATED"/>
    <property type="match status" value="1"/>
</dbReference>
<dbReference type="PANTHER" id="PTHR21448:SF0">
    <property type="entry name" value="PROTEIN PHOSPHATASE 1 REGULATORY SUBUNIT 21"/>
    <property type="match status" value="1"/>
</dbReference>
<dbReference type="SUPFAM" id="SSF57997">
    <property type="entry name" value="Tropomyosin"/>
    <property type="match status" value="1"/>
</dbReference>
<dbReference type="RefSeq" id="XP_032812130.1">
    <property type="nucleotide sequence ID" value="XM_032956239.1"/>
</dbReference>
<dbReference type="CTD" id="129285"/>
<organism evidence="12 13">
    <name type="scientific">Petromyzon marinus</name>
    <name type="common">Sea lamprey</name>
    <dbReference type="NCBI Taxonomy" id="7757"/>
    <lineage>
        <taxon>Eukaryota</taxon>
        <taxon>Metazoa</taxon>
        <taxon>Chordata</taxon>
        <taxon>Craniata</taxon>
        <taxon>Vertebrata</taxon>
        <taxon>Cyclostomata</taxon>
        <taxon>Hyperoartia</taxon>
        <taxon>Petromyzontiformes</taxon>
        <taxon>Petromyzontidae</taxon>
        <taxon>Petromyzon</taxon>
    </lineage>
</organism>
<evidence type="ECO:0000256" key="5">
    <source>
        <dbReference type="ARBA" id="ARBA00023054"/>
    </source>
</evidence>
<evidence type="ECO:0000259" key="11">
    <source>
        <dbReference type="SMART" id="SM01254"/>
    </source>
</evidence>
<dbReference type="Pfam" id="PF10212">
    <property type="entry name" value="PPP1R21_helical"/>
    <property type="match status" value="1"/>
</dbReference>
<dbReference type="InterPro" id="IPR049372">
    <property type="entry name" value="PPP1R21_C"/>
</dbReference>
<evidence type="ECO:0000256" key="6">
    <source>
        <dbReference type="ARBA" id="ARBA00031361"/>
    </source>
</evidence>
<dbReference type="Pfam" id="PF21636">
    <property type="entry name" value="PPP1R21_C"/>
    <property type="match status" value="1"/>
</dbReference>
<dbReference type="GO" id="GO:0003723">
    <property type="term" value="F:RNA binding"/>
    <property type="evidence" value="ECO:0007669"/>
    <property type="project" value="UniProtKB-KW"/>
</dbReference>
<feature type="coiled-coil region" evidence="9">
    <location>
        <begin position="505"/>
        <end position="532"/>
    </location>
</feature>
<sequence>MASETQAKYQKLAQEYAKLRAQNQVLKRAVVDEQEASGVFKEQLKGREQSVRRLEQEMDSLTFRNQQLAKRVELLQGELESMEKRGKKSKPRAGEPVASVPMFPARESVFNEDLQKKIGENEELHKQVKVQALEREAKECRLRAEECQQQLQEVRVDLGGRLEEATVIIQEHIPFNDTSIPEFNTLNVPTYDRAHQLRARELVGQALLLVKDLVSSLLNFHTYTEQRCLVHPLDASTHPVSPVNQKFCQFLHENASYVRPLDQGMQQLHDSITEDAVTMLETVVSLSPFSDSLSNYVSYLSKLTPYQLESLQEESRSPLCSEELRTHNAELEQDVRAMTAAFSRTSTYVVALTLPGTRPQAMHPDNHGAVYTQLGAALHSLHQAAQGLSKRYGAKVSLEHELPTSSHKLRSTNECLLSSLVALACTTGKIAEFFAGSLDFLSVAPSPAFGRRGAAGGAEAARCVAKYRRKAAQYMFTIQQPPPDSVPYEEAMANRAVLLSSTESREGLAQQVLQTQEKLLRLEQEKEHWLLETQLAQARFEKETARCRQLETRLHAALSQAGSGGSGGSGDGEEQEATTAQEGNVRDAVAQYDGAGASTPRGRLSSSEAEEPSVLEDGREQLIKRHYTARVTQLAAQLQQADSRAVHFHAECRALSKRLRLAEKARQQFQSELHTANQNLSSLQDELTTTKRSYEDQLSMMSDHLCSVNETLATQRDQIDALKLAGKASSKKKSR</sequence>
<dbReference type="InterPro" id="IPR019343">
    <property type="entry name" value="PPP1R21_N"/>
</dbReference>
<evidence type="ECO:0000256" key="10">
    <source>
        <dbReference type="SAM" id="MobiDB-lite"/>
    </source>
</evidence>
<dbReference type="GO" id="GO:0005769">
    <property type="term" value="C:early endosome"/>
    <property type="evidence" value="ECO:0007669"/>
    <property type="project" value="UniProtKB-SubCell"/>
</dbReference>
<comment type="subcellular location">
    <subcellularLocation>
        <location evidence="1">Early endosome</location>
    </subcellularLocation>
</comment>
<protein>
    <recommendedName>
        <fullName evidence="2">Protein phosphatase 1 regulatory subunit 21</fullName>
    </recommendedName>
    <alternativeName>
        <fullName evidence="7">Coiled-coil domain-containing protein 128</fullName>
    </alternativeName>
    <alternativeName>
        <fullName evidence="8">Ferry endosomal RAB5 effector complex subunit 2</fullName>
    </alternativeName>
    <alternativeName>
        <fullName evidence="6">KLRAQ motif-containing protein 1</fullName>
    </alternativeName>
</protein>
<gene>
    <name evidence="13" type="primary">PPP1R21</name>
</gene>
<evidence type="ECO:0000256" key="7">
    <source>
        <dbReference type="ARBA" id="ARBA00031617"/>
    </source>
</evidence>
<name>A0AAJ7T838_PETMA</name>
<dbReference type="Pfam" id="PF10205">
    <property type="entry name" value="KLRAQ"/>
    <property type="match status" value="1"/>
</dbReference>
<evidence type="ECO:0000256" key="9">
    <source>
        <dbReference type="SAM" id="Coils"/>
    </source>
</evidence>
<evidence type="ECO:0000256" key="2">
    <source>
        <dbReference type="ARBA" id="ARBA00020102"/>
    </source>
</evidence>